<dbReference type="RefSeq" id="WP_194114198.1">
    <property type="nucleotide sequence ID" value="NZ_JADFFL010000016.1"/>
</dbReference>
<reference evidence="3" key="1">
    <citation type="submission" date="2020-10" db="EMBL/GenBank/DDBJ databases">
        <title>Mucilaginibacter mali sp. nov., isolated from rhizosphere soil of apple orchard.</title>
        <authorList>
            <person name="Lee J.-S."/>
            <person name="Kim H.S."/>
            <person name="Kim J.-S."/>
        </authorList>
    </citation>
    <scope>NUCLEOTIDE SEQUENCE</scope>
    <source>
        <strain evidence="3">KCTC 22746</strain>
    </source>
</reference>
<organism evidence="3 4">
    <name type="scientific">Mucilaginibacter myungsuensis</name>
    <dbReference type="NCBI Taxonomy" id="649104"/>
    <lineage>
        <taxon>Bacteria</taxon>
        <taxon>Pseudomonadati</taxon>
        <taxon>Bacteroidota</taxon>
        <taxon>Sphingobacteriia</taxon>
        <taxon>Sphingobacteriales</taxon>
        <taxon>Sphingobacteriaceae</taxon>
        <taxon>Mucilaginibacter</taxon>
    </lineage>
</organism>
<dbReference type="EMBL" id="JADFFL010000016">
    <property type="protein sequence ID" value="MBE9664690.1"/>
    <property type="molecule type" value="Genomic_DNA"/>
</dbReference>
<dbReference type="InterPro" id="IPR026272">
    <property type="entry name" value="SdpI"/>
</dbReference>
<evidence type="ECO:0000313" key="4">
    <source>
        <dbReference type="Proteomes" id="UP000622475"/>
    </source>
</evidence>
<feature type="domain" description="DUF1648" evidence="2">
    <location>
        <begin position="14"/>
        <end position="60"/>
    </location>
</feature>
<evidence type="ECO:0000313" key="3">
    <source>
        <dbReference type="EMBL" id="MBE9664690.1"/>
    </source>
</evidence>
<dbReference type="PANTHER" id="PTHR37810">
    <property type="entry name" value="IMMUNITY PROTEIN SDPI"/>
    <property type="match status" value="1"/>
</dbReference>
<keyword evidence="4" id="KW-1185">Reference proteome</keyword>
<dbReference type="PIRSF" id="PIRSF038959">
    <property type="entry name" value="SdpI"/>
    <property type="match status" value="1"/>
</dbReference>
<keyword evidence="1" id="KW-0472">Membrane</keyword>
<feature type="transmembrane region" description="Helical" evidence="1">
    <location>
        <begin position="191"/>
        <end position="213"/>
    </location>
</feature>
<dbReference type="InterPro" id="IPR012867">
    <property type="entry name" value="DUF1648"/>
</dbReference>
<keyword evidence="1" id="KW-0812">Transmembrane</keyword>
<sequence>MKKLTLIDFATIGVCLIPFVYLIAVYPTLPGTVPLHYNHKGVPDNFGPKSSFALIIAFMQAVALGVFLLMRNIKYIDPKKLVQYSEAVYGKMGFGTAVFVSGLSIAIIYATKEGGMKIEKVLFPLMGLLFAFIGNMMNNIKPNYFAGIRTPWTLEDPDTWRVTHRLAARMWVIGGLIICLSGLVLPNSISFIFVMSVIGVMTLVPLVYSFVYFKKHQVKS</sequence>
<evidence type="ECO:0000256" key="1">
    <source>
        <dbReference type="SAM" id="Phobius"/>
    </source>
</evidence>
<feature type="transmembrane region" description="Helical" evidence="1">
    <location>
        <begin position="49"/>
        <end position="69"/>
    </location>
</feature>
<dbReference type="Proteomes" id="UP000622475">
    <property type="component" value="Unassembled WGS sequence"/>
</dbReference>
<name>A0A929L1S9_9SPHI</name>
<feature type="transmembrane region" description="Helical" evidence="1">
    <location>
        <begin position="121"/>
        <end position="140"/>
    </location>
</feature>
<feature type="transmembrane region" description="Helical" evidence="1">
    <location>
        <begin position="89"/>
        <end position="109"/>
    </location>
</feature>
<dbReference type="InterPro" id="IPR025962">
    <property type="entry name" value="SdpI/YhfL"/>
</dbReference>
<dbReference type="Pfam" id="PF07853">
    <property type="entry name" value="DUF1648"/>
    <property type="match status" value="1"/>
</dbReference>
<gene>
    <name evidence="3" type="ORF">IRJ16_22620</name>
</gene>
<proteinExistence type="predicted"/>
<keyword evidence="1" id="KW-1133">Transmembrane helix</keyword>
<accession>A0A929L1S9</accession>
<protein>
    <submittedName>
        <fullName evidence="3">SdpI family protein</fullName>
    </submittedName>
</protein>
<feature type="transmembrane region" description="Helical" evidence="1">
    <location>
        <begin position="7"/>
        <end position="29"/>
    </location>
</feature>
<dbReference type="PANTHER" id="PTHR37810:SF5">
    <property type="entry name" value="IMMUNITY PROTEIN SDPI"/>
    <property type="match status" value="1"/>
</dbReference>
<dbReference type="GO" id="GO:0009636">
    <property type="term" value="P:response to toxic substance"/>
    <property type="evidence" value="ECO:0007669"/>
    <property type="project" value="TreeGrafter"/>
</dbReference>
<comment type="caution">
    <text evidence="3">The sequence shown here is derived from an EMBL/GenBank/DDBJ whole genome shotgun (WGS) entry which is preliminary data.</text>
</comment>
<dbReference type="AlphaFoldDB" id="A0A929L1S9"/>
<evidence type="ECO:0000259" key="2">
    <source>
        <dbReference type="Pfam" id="PF07853"/>
    </source>
</evidence>
<dbReference type="Pfam" id="PF13630">
    <property type="entry name" value="SdpI"/>
    <property type="match status" value="1"/>
</dbReference>
<feature type="transmembrane region" description="Helical" evidence="1">
    <location>
        <begin position="166"/>
        <end position="185"/>
    </location>
</feature>